<keyword evidence="3" id="KW-0540">Nuclease</keyword>
<dbReference type="GO" id="GO:0004527">
    <property type="term" value="F:exonuclease activity"/>
    <property type="evidence" value="ECO:0007669"/>
    <property type="project" value="UniProtKB-KW"/>
</dbReference>
<dbReference type="PANTHER" id="PTHR38462">
    <property type="entry name" value="EXONUCLEASE-LIKE PROTEIN"/>
    <property type="match status" value="1"/>
</dbReference>
<dbReference type="Proteomes" id="UP000077245">
    <property type="component" value="Unassembled WGS sequence"/>
</dbReference>
<protein>
    <submittedName>
        <fullName evidence="3">DNA polymerase family B, exonuclease domain</fullName>
    </submittedName>
</protein>
<dbReference type="PANTHER" id="PTHR38462:SF1">
    <property type="entry name" value="YPRB RIBONUCLEASE H-LIKE DOMAIN-CONTAINING PROTEIN"/>
    <property type="match status" value="1"/>
</dbReference>
<dbReference type="EMBL" id="LWMV01000160">
    <property type="protein sequence ID" value="KZX12838.1"/>
    <property type="molecule type" value="Genomic_DNA"/>
</dbReference>
<dbReference type="Pfam" id="PF13482">
    <property type="entry name" value="RNase_H_2"/>
    <property type="match status" value="1"/>
</dbReference>
<dbReference type="AlphaFoldDB" id="A0A166B481"/>
<comment type="caution">
    <text evidence="3">The sequence shown here is derived from an EMBL/GenBank/DDBJ whole genome shotgun (WGS) entry which is preliminary data.</text>
</comment>
<evidence type="ECO:0000313" key="4">
    <source>
        <dbReference type="Proteomes" id="UP000077245"/>
    </source>
</evidence>
<accession>A0A166B481</accession>
<dbReference type="InterPro" id="IPR038720">
    <property type="entry name" value="YprB_RNase_H-like_dom"/>
</dbReference>
<feature type="region of interest" description="Disordered" evidence="1">
    <location>
        <begin position="1"/>
        <end position="22"/>
    </location>
</feature>
<dbReference type="OrthoDB" id="211024at2157"/>
<dbReference type="InterPro" id="IPR012337">
    <property type="entry name" value="RNaseH-like_sf"/>
</dbReference>
<dbReference type="InterPro" id="IPR036397">
    <property type="entry name" value="RNaseH_sf"/>
</dbReference>
<dbReference type="GO" id="GO:0003676">
    <property type="term" value="F:nucleic acid binding"/>
    <property type="evidence" value="ECO:0007669"/>
    <property type="project" value="InterPro"/>
</dbReference>
<keyword evidence="4" id="KW-1185">Reference proteome</keyword>
<gene>
    <name evidence="3" type="ORF">MBCUR_08940</name>
</gene>
<dbReference type="Gene3D" id="3.30.420.10">
    <property type="entry name" value="Ribonuclease H-like superfamily/Ribonuclease H"/>
    <property type="match status" value="1"/>
</dbReference>
<name>A0A166B481_9EURY</name>
<dbReference type="SUPFAM" id="SSF53098">
    <property type="entry name" value="Ribonuclease H-like"/>
    <property type="match status" value="1"/>
</dbReference>
<dbReference type="STRING" id="49547.MBCUR_08940"/>
<dbReference type="RefSeq" id="WP_067090754.1">
    <property type="nucleotide sequence ID" value="NZ_LWMV01000160.1"/>
</dbReference>
<reference evidence="3 4" key="1">
    <citation type="submission" date="2016-04" db="EMBL/GenBank/DDBJ databases">
        <title>Genome sequence of Methanobrevibacter curvatus DSM 11111.</title>
        <authorList>
            <person name="Poehlein A."/>
            <person name="Seedorf H."/>
            <person name="Daniel R."/>
        </authorList>
    </citation>
    <scope>NUCLEOTIDE SEQUENCE [LARGE SCALE GENOMIC DNA]</scope>
    <source>
        <strain evidence="3 4">DSM 11111</strain>
    </source>
</reference>
<feature type="domain" description="YprB ribonuclease H-like" evidence="2">
    <location>
        <begin position="190"/>
        <end position="350"/>
    </location>
</feature>
<keyword evidence="3" id="KW-0378">Hydrolase</keyword>
<dbReference type="PATRIC" id="fig|49547.3.peg.962"/>
<evidence type="ECO:0000259" key="2">
    <source>
        <dbReference type="Pfam" id="PF13482"/>
    </source>
</evidence>
<evidence type="ECO:0000313" key="3">
    <source>
        <dbReference type="EMBL" id="KZX12838.1"/>
    </source>
</evidence>
<sequence>MAKKNDNKNDQELNDQEEKNQEEKDLLKLILSKSITSENPAEDCNINSYNSNDFFSNFKKKLLHDYEGKEFLDLAGSEIIETKYGETLKITQKEKIDFKILKSNLKDRLLFDLKLIPGIGPKKEKKLKEEGYEDLYSLKSLPKYSKNVNLAIENINSSFTDFFDYLKQNSYSHNETIKACQFADEKDFKFMDIETLGLNNVPIILIGIAEIKGNYIETNQYFLREESEEPAILHEYFNHLNDDSILVTYNGASFDVPFIKDRFSHHGLDYNKNLINYDLLHYVRKLWRHRLPNCQLQTVESEIFNIKRENDVPGSEIPGYYKSYLNENNIGPVVPIIEHNRIDVVSLASFLMKLANE</sequence>
<keyword evidence="3" id="KW-0269">Exonuclease</keyword>
<proteinExistence type="predicted"/>
<evidence type="ECO:0000256" key="1">
    <source>
        <dbReference type="SAM" id="MobiDB-lite"/>
    </source>
</evidence>
<organism evidence="3 4">
    <name type="scientific">Methanobrevibacter curvatus</name>
    <dbReference type="NCBI Taxonomy" id="49547"/>
    <lineage>
        <taxon>Archaea</taxon>
        <taxon>Methanobacteriati</taxon>
        <taxon>Methanobacteriota</taxon>
        <taxon>Methanomada group</taxon>
        <taxon>Methanobacteria</taxon>
        <taxon>Methanobacteriales</taxon>
        <taxon>Methanobacteriaceae</taxon>
        <taxon>Methanobrevibacter</taxon>
    </lineage>
</organism>